<proteinExistence type="predicted"/>
<reference evidence="2 3" key="1">
    <citation type="submission" date="2015-09" db="EMBL/GenBank/DDBJ databases">
        <title>Complete genome sequence of Defluviimonas alba cai42t isolated from an oilfield in Xinjiang.</title>
        <authorList>
            <person name="Geng S."/>
            <person name="Pan X."/>
            <person name="Wu X."/>
        </authorList>
    </citation>
    <scope>NUCLEOTIDE SEQUENCE [LARGE SCALE GENOMIC DNA]</scope>
    <source>
        <strain evidence="3">cai42</strain>
    </source>
</reference>
<evidence type="ECO:0000259" key="1">
    <source>
        <dbReference type="Pfam" id="PF20056"/>
    </source>
</evidence>
<accession>A0A159Z0J8</accession>
<dbReference type="Proteomes" id="UP000076128">
    <property type="component" value="Chromosome"/>
</dbReference>
<sequence>MCEARTLNRHAALVSRMAETLGLDLTQATREGRLSADAWRDAVLACTGCADPGDCMIWLADRHEAGAEAPPDYCRNAGLMAELARVATQEVSDGTAG</sequence>
<protein>
    <recommendedName>
        <fullName evidence="1">DUF6455 domain-containing protein</fullName>
    </recommendedName>
</protein>
<evidence type="ECO:0000313" key="2">
    <source>
        <dbReference type="EMBL" id="AMY68436.1"/>
    </source>
</evidence>
<gene>
    <name evidence="2" type="ORF">AKL17_1180</name>
</gene>
<evidence type="ECO:0000313" key="3">
    <source>
        <dbReference type="Proteomes" id="UP000076128"/>
    </source>
</evidence>
<feature type="domain" description="DUF6455" evidence="1">
    <location>
        <begin position="1"/>
        <end position="84"/>
    </location>
</feature>
<name>A0A159Z0J8_9RHOB</name>
<organism evidence="2 3">
    <name type="scientific">Frigidibacter mobilis</name>
    <dbReference type="NCBI Taxonomy" id="1335048"/>
    <lineage>
        <taxon>Bacteria</taxon>
        <taxon>Pseudomonadati</taxon>
        <taxon>Pseudomonadota</taxon>
        <taxon>Alphaproteobacteria</taxon>
        <taxon>Rhodobacterales</taxon>
        <taxon>Paracoccaceae</taxon>
        <taxon>Frigidibacter</taxon>
    </lineage>
</organism>
<dbReference type="RefSeq" id="WP_084739479.1">
    <property type="nucleotide sequence ID" value="NZ_CP012661.1"/>
</dbReference>
<dbReference type="AlphaFoldDB" id="A0A159Z0J8"/>
<dbReference type="Pfam" id="PF20056">
    <property type="entry name" value="DUF6455"/>
    <property type="match status" value="1"/>
</dbReference>
<dbReference type="OrthoDB" id="7961152at2"/>
<dbReference type="InterPro" id="IPR045601">
    <property type="entry name" value="DUF6455"/>
</dbReference>
<dbReference type="STRING" id="1335048.AKL17_1180"/>
<keyword evidence="3" id="KW-1185">Reference proteome</keyword>
<dbReference type="KEGG" id="daa:AKL17_1180"/>
<dbReference type="EMBL" id="CP012661">
    <property type="protein sequence ID" value="AMY68436.1"/>
    <property type="molecule type" value="Genomic_DNA"/>
</dbReference>